<keyword evidence="3" id="KW-0479">Metal-binding</keyword>
<comment type="catalytic activity">
    <reaction evidence="10">
        <text>GTP + ATP = 3',3'-cGAMP + 2 diphosphate</text>
        <dbReference type="Rhea" id="RHEA:35647"/>
        <dbReference type="ChEBI" id="CHEBI:30616"/>
        <dbReference type="ChEBI" id="CHEBI:33019"/>
        <dbReference type="ChEBI" id="CHEBI:37565"/>
        <dbReference type="ChEBI" id="CHEBI:71501"/>
    </reaction>
    <physiologicalReaction direction="left-to-right" evidence="10">
        <dbReference type="Rhea" id="RHEA:35648"/>
    </physiologicalReaction>
</comment>
<evidence type="ECO:0000256" key="10">
    <source>
        <dbReference type="ARBA" id="ARBA00048304"/>
    </source>
</evidence>
<dbReference type="RefSeq" id="WP_077497804.1">
    <property type="nucleotide sequence ID" value="NZ_MLAG01000050.1"/>
</dbReference>
<evidence type="ECO:0000259" key="12">
    <source>
        <dbReference type="Pfam" id="PF21654"/>
    </source>
</evidence>
<keyword evidence="5" id="KW-0067">ATP-binding</keyword>
<dbReference type="GO" id="GO:0005524">
    <property type="term" value="F:ATP binding"/>
    <property type="evidence" value="ECO:0007669"/>
    <property type="project" value="UniProtKB-KW"/>
</dbReference>
<dbReference type="GO" id="GO:0051607">
    <property type="term" value="P:defense response to virus"/>
    <property type="evidence" value="ECO:0007669"/>
    <property type="project" value="UniProtKB-KW"/>
</dbReference>
<comment type="caution">
    <text evidence="13">The sequence shown here is derived from an EMBL/GenBank/DDBJ whole genome shotgun (WGS) entry which is preliminary data.</text>
</comment>
<dbReference type="AlphaFoldDB" id="A0A1V3KUA4"/>
<sequence>MANIQQYFEKFNETIRTGYKYNEELKEKRDKLLENLKNNLNLTFSYFNQGSYGMETGVKPIDGDFDIDVGLIFKESDAETLDCPFQLKNKVYQELIHTNRTVRIKRPCVTVQYVEDGEDKYHVDFAIYKENQFGELFFARGKSLDDKELNWESASPKELVNLIKEKFPEGQERKQYKRCIRALKRWKSYKLNHKNLPSIAITVAAYQYFEPKFYDDNKDLPNDVEALITFLDNLDNCLRDKYLALPTKPNSNLLENLTDKQSQELRAKLRKLRDDLDDSQDEKSSPRDACKKMKKHFGQDFPVPEGTNLSTEQFIEEIFALSKELRPLSLSMKISNYDSLICSVLSRFDRDLKLIPKGRTLTFKVGNTSDFIGCDFYWKVMNIGEEAEKRGIRGQIVKGHYIHTEHSDFSGEHYVECYVIKNDICIARETIEVPI</sequence>
<evidence type="ECO:0000256" key="5">
    <source>
        <dbReference type="ARBA" id="ARBA00022840"/>
    </source>
</evidence>
<dbReference type="GO" id="GO:0016779">
    <property type="term" value="F:nucleotidyltransferase activity"/>
    <property type="evidence" value="ECO:0007669"/>
    <property type="project" value="UniProtKB-KW"/>
</dbReference>
<feature type="domain" description="Cyclic GMP-AMP synthase DncV-like nucleotidyltransferase" evidence="12">
    <location>
        <begin position="46"/>
        <end position="128"/>
    </location>
</feature>
<evidence type="ECO:0000256" key="3">
    <source>
        <dbReference type="ARBA" id="ARBA00022723"/>
    </source>
</evidence>
<keyword evidence="6" id="KW-0460">Magnesium</keyword>
<dbReference type="Pfam" id="PF21654">
    <property type="entry name" value="DncV-like_NTFase"/>
    <property type="match status" value="1"/>
</dbReference>
<evidence type="ECO:0000256" key="8">
    <source>
        <dbReference type="ARBA" id="ARBA00023118"/>
    </source>
</evidence>
<evidence type="ECO:0000313" key="14">
    <source>
        <dbReference type="Proteomes" id="UP000188573"/>
    </source>
</evidence>
<keyword evidence="2" id="KW-0548">Nucleotidyltransferase</keyword>
<dbReference type="GO" id="GO:0046872">
    <property type="term" value="F:metal ion binding"/>
    <property type="evidence" value="ECO:0007669"/>
    <property type="project" value="UniProtKB-KW"/>
</dbReference>
<organism evidence="13 14">
    <name type="scientific">Rodentibacter ratti</name>
    <dbReference type="NCBI Taxonomy" id="1906745"/>
    <lineage>
        <taxon>Bacteria</taxon>
        <taxon>Pseudomonadati</taxon>
        <taxon>Pseudomonadota</taxon>
        <taxon>Gammaproteobacteria</taxon>
        <taxon>Pasteurellales</taxon>
        <taxon>Pasteurellaceae</taxon>
        <taxon>Rodentibacter</taxon>
    </lineage>
</organism>
<dbReference type="GO" id="GO:0009117">
    <property type="term" value="P:nucleotide metabolic process"/>
    <property type="evidence" value="ECO:0007669"/>
    <property type="project" value="UniProtKB-KW"/>
</dbReference>
<evidence type="ECO:0000256" key="6">
    <source>
        <dbReference type="ARBA" id="ARBA00022842"/>
    </source>
</evidence>
<dbReference type="InterPro" id="IPR040511">
    <property type="entry name" value="AGS_C"/>
</dbReference>
<accession>A0A1V3KUA4</accession>
<evidence type="ECO:0000256" key="4">
    <source>
        <dbReference type="ARBA" id="ARBA00022741"/>
    </source>
</evidence>
<keyword evidence="14" id="KW-1185">Reference proteome</keyword>
<name>A0A1V3KUA4_9PAST</name>
<dbReference type="Gene3D" id="1.10.1410.40">
    <property type="match status" value="1"/>
</dbReference>
<evidence type="ECO:0000256" key="1">
    <source>
        <dbReference type="ARBA" id="ARBA00022679"/>
    </source>
</evidence>
<evidence type="ECO:0000313" key="13">
    <source>
        <dbReference type="EMBL" id="OOF80900.1"/>
    </source>
</evidence>
<keyword evidence="7" id="KW-0546">Nucleotide metabolism</keyword>
<keyword evidence="4" id="KW-0547">Nucleotide-binding</keyword>
<dbReference type="EMBL" id="MLAG01000050">
    <property type="protein sequence ID" value="OOF80900.1"/>
    <property type="molecule type" value="Genomic_DNA"/>
</dbReference>
<evidence type="ECO:0000256" key="9">
    <source>
        <dbReference type="ARBA" id="ARBA00044145"/>
    </source>
</evidence>
<keyword evidence="8" id="KW-0051">Antiviral defense</keyword>
<proteinExistence type="predicted"/>
<keyword evidence="1" id="KW-0808">Transferase</keyword>
<feature type="domain" description="Adenylyl/Guanylyl and SMODS C-terminal sensor" evidence="11">
    <location>
        <begin position="310"/>
        <end position="435"/>
    </location>
</feature>
<evidence type="ECO:0000256" key="2">
    <source>
        <dbReference type="ARBA" id="ARBA00022695"/>
    </source>
</evidence>
<evidence type="ECO:0000259" key="11">
    <source>
        <dbReference type="Pfam" id="PF18134"/>
    </source>
</evidence>
<gene>
    <name evidence="13" type="ORF">BKG92_10015</name>
</gene>
<reference evidence="13 14" key="1">
    <citation type="submission" date="2016-10" db="EMBL/GenBank/DDBJ databases">
        <title>Rodentibacter gen. nov. and new species.</title>
        <authorList>
            <person name="Christensen H."/>
        </authorList>
    </citation>
    <scope>NUCLEOTIDE SEQUENCE [LARGE SCALE GENOMIC DNA]</scope>
    <source>
        <strain evidence="13 14">Ac81</strain>
    </source>
</reference>
<dbReference type="Pfam" id="PF18134">
    <property type="entry name" value="AGS_C"/>
    <property type="match status" value="1"/>
</dbReference>
<dbReference type="InterPro" id="IPR048445">
    <property type="entry name" value="DncV-like_NTFase"/>
</dbReference>
<evidence type="ECO:0000256" key="7">
    <source>
        <dbReference type="ARBA" id="ARBA00023080"/>
    </source>
</evidence>
<protein>
    <recommendedName>
        <fullName evidence="9">Cyclic GMP-AMP synthase</fullName>
    </recommendedName>
</protein>
<dbReference type="Proteomes" id="UP000188573">
    <property type="component" value="Unassembled WGS sequence"/>
</dbReference>